<gene>
    <name evidence="4" type="ORF">IV38_GL001270</name>
    <name evidence="5" type="ORF">IV40_GL002062</name>
</gene>
<dbReference type="InterPro" id="IPR010998">
    <property type="entry name" value="Integrase_recombinase_N"/>
</dbReference>
<evidence type="ECO:0000256" key="2">
    <source>
        <dbReference type="PROSITE-ProRule" id="PRU01248"/>
    </source>
</evidence>
<evidence type="ECO:0000256" key="1">
    <source>
        <dbReference type="ARBA" id="ARBA00023125"/>
    </source>
</evidence>
<dbReference type="EMBL" id="JQAT01000002">
    <property type="protein sequence ID" value="KRN29054.1"/>
    <property type="molecule type" value="Genomic_DNA"/>
</dbReference>
<dbReference type="Gene3D" id="1.10.150.130">
    <property type="match status" value="1"/>
</dbReference>
<accession>A0A0R2FND6</accession>
<dbReference type="SUPFAM" id="SSF56349">
    <property type="entry name" value="DNA breaking-rejoining enzymes"/>
    <property type="match status" value="1"/>
</dbReference>
<dbReference type="PATRIC" id="fig|81857.3.peg.1276"/>
<dbReference type="Proteomes" id="UP000051645">
    <property type="component" value="Unassembled WGS sequence"/>
</dbReference>
<dbReference type="InterPro" id="IPR011010">
    <property type="entry name" value="DNA_brk_join_enz"/>
</dbReference>
<evidence type="ECO:0000259" key="3">
    <source>
        <dbReference type="PROSITE" id="PS51900"/>
    </source>
</evidence>
<dbReference type="AlphaFoldDB" id="A0A0R2FND6"/>
<name>A0A0R2FND6_9LACO</name>
<comment type="caution">
    <text evidence="5">The sequence shown here is derived from an EMBL/GenBank/DDBJ whole genome shotgun (WGS) entry which is preliminary data.</text>
</comment>
<evidence type="ECO:0000313" key="6">
    <source>
        <dbReference type="Proteomes" id="UP000051645"/>
    </source>
</evidence>
<keyword evidence="6" id="KW-1185">Reference proteome</keyword>
<keyword evidence="1 2" id="KW-0238">DNA-binding</keyword>
<evidence type="ECO:0000313" key="5">
    <source>
        <dbReference type="EMBL" id="KRN30033.1"/>
    </source>
</evidence>
<reference evidence="6 7" key="1">
    <citation type="journal article" date="2015" name="Genome Announc.">
        <title>Expanding the biotechnology potential of lactobacilli through comparative genomics of 213 strains and associated genera.</title>
        <authorList>
            <person name="Sun Z."/>
            <person name="Harris H.M."/>
            <person name="McCann A."/>
            <person name="Guo C."/>
            <person name="Argimon S."/>
            <person name="Zhang W."/>
            <person name="Yang X."/>
            <person name="Jeffery I.B."/>
            <person name="Cooney J.C."/>
            <person name="Kagawa T.F."/>
            <person name="Liu W."/>
            <person name="Song Y."/>
            <person name="Salvetti E."/>
            <person name="Wrobel A."/>
            <person name="Rasinkangas P."/>
            <person name="Parkhill J."/>
            <person name="Rea M.C."/>
            <person name="O'Sullivan O."/>
            <person name="Ritari J."/>
            <person name="Douillard F.P."/>
            <person name="Paul Ross R."/>
            <person name="Yang R."/>
            <person name="Briner A.E."/>
            <person name="Felis G.E."/>
            <person name="de Vos W.M."/>
            <person name="Barrangou R."/>
            <person name="Klaenhammer T.R."/>
            <person name="Caufield P.W."/>
            <person name="Cui Y."/>
            <person name="Zhang H."/>
            <person name="O'Toole P.W."/>
        </authorList>
    </citation>
    <scope>NUCLEOTIDE SEQUENCE [LARGE SCALE GENOMIC DNA]</scope>
    <source>
        <strain evidence="4 7">ATCC BAA-66</strain>
        <strain evidence="5 6">DSM 13344</strain>
    </source>
</reference>
<dbReference type="Proteomes" id="UP000051751">
    <property type="component" value="Unassembled WGS sequence"/>
</dbReference>
<dbReference type="InterPro" id="IPR004107">
    <property type="entry name" value="Integrase_SAM-like_N"/>
</dbReference>
<evidence type="ECO:0000313" key="7">
    <source>
        <dbReference type="Proteomes" id="UP000051751"/>
    </source>
</evidence>
<dbReference type="InterPro" id="IPR044068">
    <property type="entry name" value="CB"/>
</dbReference>
<dbReference type="STRING" id="81857.IV38_GL001270"/>
<sequence length="272" mass="32108">MSYPYQKPFERELRRKGLAQTTVTDYSNTLARFYDYEAGAANQFAETHDPNDLLESDVRYFLSMLIEERHVQNATYNKILSHLNVYFKYLFARRLIDQYPTLTLKGHPKEELDPTIHTEWLDQLPELLADERLQMYTRMMLLLISKGYQVGEMLQPGFYQQMNQISFQPNEKQFLQAYKAYIAPLQERQHNPNLFLKTRIKPGEPLLSLPALHKYLKKDRQVLNQPLVPSKLYQGYVLDQVRNSTESSEKLMERLRLDPAGLAYYRKMLGKS</sequence>
<dbReference type="OrthoDB" id="2328477at2"/>
<proteinExistence type="predicted"/>
<evidence type="ECO:0000313" key="4">
    <source>
        <dbReference type="EMBL" id="KRN29054.1"/>
    </source>
</evidence>
<dbReference type="EMBL" id="JQAZ01000009">
    <property type="protein sequence ID" value="KRN30033.1"/>
    <property type="molecule type" value="Genomic_DNA"/>
</dbReference>
<dbReference type="GO" id="GO:0003677">
    <property type="term" value="F:DNA binding"/>
    <property type="evidence" value="ECO:0007669"/>
    <property type="project" value="UniProtKB-UniRule"/>
</dbReference>
<organism evidence="5 6">
    <name type="scientific">Lactobacillus selangorensis</name>
    <dbReference type="NCBI Taxonomy" id="81857"/>
    <lineage>
        <taxon>Bacteria</taxon>
        <taxon>Bacillati</taxon>
        <taxon>Bacillota</taxon>
        <taxon>Bacilli</taxon>
        <taxon>Lactobacillales</taxon>
        <taxon>Lactobacillaceae</taxon>
        <taxon>Lactobacillus</taxon>
    </lineage>
</organism>
<dbReference type="Pfam" id="PF13495">
    <property type="entry name" value="Phage_int_SAM_4"/>
    <property type="match status" value="1"/>
</dbReference>
<dbReference type="RefSeq" id="WP_057771103.1">
    <property type="nucleotide sequence ID" value="NZ_JQAT01000002.1"/>
</dbReference>
<dbReference type="PROSITE" id="PS51900">
    <property type="entry name" value="CB"/>
    <property type="match status" value="1"/>
</dbReference>
<dbReference type="GO" id="GO:0015074">
    <property type="term" value="P:DNA integration"/>
    <property type="evidence" value="ECO:0007669"/>
    <property type="project" value="InterPro"/>
</dbReference>
<feature type="domain" description="Core-binding (CB)" evidence="3">
    <location>
        <begin position="1"/>
        <end position="91"/>
    </location>
</feature>
<protein>
    <recommendedName>
        <fullName evidence="3">Core-binding (CB) domain-containing protein</fullName>
    </recommendedName>
</protein>